<reference evidence="3" key="1">
    <citation type="submission" date="2023-06" db="EMBL/GenBank/DDBJ databases">
        <authorList>
            <person name="Delattre M."/>
        </authorList>
    </citation>
    <scope>NUCLEOTIDE SEQUENCE</scope>
    <source>
        <strain evidence="3">AF72</strain>
    </source>
</reference>
<dbReference type="Proteomes" id="UP001177023">
    <property type="component" value="Unassembled WGS sequence"/>
</dbReference>
<keyword evidence="4" id="KW-1185">Reference proteome</keyword>
<gene>
    <name evidence="3" type="ORF">MSPICULIGERA_LOCUS24627</name>
    <name evidence="2" type="ORF">MSPICULIGERA_LOCUS3329</name>
</gene>
<evidence type="ECO:0000313" key="4">
    <source>
        <dbReference type="Proteomes" id="UP001177023"/>
    </source>
</evidence>
<comment type="caution">
    <text evidence="3">The sequence shown here is derived from an EMBL/GenBank/DDBJ whole genome shotgun (WGS) entry which is preliminary data.</text>
</comment>
<protein>
    <submittedName>
        <fullName evidence="3">Uncharacterized protein</fullName>
    </submittedName>
</protein>
<evidence type="ECO:0000313" key="3">
    <source>
        <dbReference type="EMBL" id="CAJ0586631.1"/>
    </source>
</evidence>
<name>A0AA36DHH1_9BILA</name>
<sequence>MRCSTVILVACLCLLAIVAEAQPRLPLLETRMRKNSEPFMLNGRLREYGDFSPSFRPSAEFVGRAPMVVIDGRVFTLRD</sequence>
<proteinExistence type="predicted"/>
<evidence type="ECO:0000313" key="2">
    <source>
        <dbReference type="EMBL" id="CAJ0564656.1"/>
    </source>
</evidence>
<dbReference type="AlphaFoldDB" id="A0AA36DHH1"/>
<dbReference type="EMBL" id="CATQJA010000898">
    <property type="protein sequence ID" value="CAJ0564656.1"/>
    <property type="molecule type" value="Genomic_DNA"/>
</dbReference>
<organism evidence="3 4">
    <name type="scientific">Mesorhabditis spiculigera</name>
    <dbReference type="NCBI Taxonomy" id="96644"/>
    <lineage>
        <taxon>Eukaryota</taxon>
        <taxon>Metazoa</taxon>
        <taxon>Ecdysozoa</taxon>
        <taxon>Nematoda</taxon>
        <taxon>Chromadorea</taxon>
        <taxon>Rhabditida</taxon>
        <taxon>Rhabditina</taxon>
        <taxon>Rhabditomorpha</taxon>
        <taxon>Rhabditoidea</taxon>
        <taxon>Rhabditidae</taxon>
        <taxon>Mesorhabditinae</taxon>
        <taxon>Mesorhabditis</taxon>
    </lineage>
</organism>
<feature type="signal peptide" evidence="1">
    <location>
        <begin position="1"/>
        <end position="21"/>
    </location>
</feature>
<accession>A0AA36DHH1</accession>
<evidence type="ECO:0000256" key="1">
    <source>
        <dbReference type="SAM" id="SignalP"/>
    </source>
</evidence>
<feature type="chain" id="PRO_5041588902" evidence="1">
    <location>
        <begin position="22"/>
        <end position="79"/>
    </location>
</feature>
<feature type="non-terminal residue" evidence="3">
    <location>
        <position position="1"/>
    </location>
</feature>
<keyword evidence="1" id="KW-0732">Signal</keyword>
<dbReference type="EMBL" id="CATQJA010002709">
    <property type="protein sequence ID" value="CAJ0586631.1"/>
    <property type="molecule type" value="Genomic_DNA"/>
</dbReference>